<organism evidence="7 8">
    <name type="scientific">Polyplax serrata</name>
    <name type="common">Common mouse louse</name>
    <dbReference type="NCBI Taxonomy" id="468196"/>
    <lineage>
        <taxon>Eukaryota</taxon>
        <taxon>Metazoa</taxon>
        <taxon>Ecdysozoa</taxon>
        <taxon>Arthropoda</taxon>
        <taxon>Hexapoda</taxon>
        <taxon>Insecta</taxon>
        <taxon>Pterygota</taxon>
        <taxon>Neoptera</taxon>
        <taxon>Paraneoptera</taxon>
        <taxon>Psocodea</taxon>
        <taxon>Troctomorpha</taxon>
        <taxon>Phthiraptera</taxon>
        <taxon>Anoplura</taxon>
        <taxon>Polyplacidae</taxon>
        <taxon>Polyplax</taxon>
    </lineage>
</organism>
<keyword evidence="2 4" id="KW-0862">Zinc</keyword>
<feature type="domain" description="LIM zinc-binding" evidence="6">
    <location>
        <begin position="63"/>
        <end position="122"/>
    </location>
</feature>
<dbReference type="PANTHER" id="PTHR24213">
    <property type="entry name" value="ACTIN-BINDING LIM PROTEIN"/>
    <property type="match status" value="1"/>
</dbReference>
<dbReference type="InterPro" id="IPR013087">
    <property type="entry name" value="Znf_C2H2_type"/>
</dbReference>
<dbReference type="PANTHER" id="PTHR24213:SF9">
    <property type="entry name" value="UNCOORDINATED 115A, ISOFORM B-RELATED"/>
    <property type="match status" value="1"/>
</dbReference>
<reference evidence="7 8" key="1">
    <citation type="submission" date="2023-09" db="EMBL/GenBank/DDBJ databases">
        <title>Genomes of two closely related lineages of the louse Polyplax serrata with different host specificities.</title>
        <authorList>
            <person name="Martinu J."/>
            <person name="Tarabai H."/>
            <person name="Stefka J."/>
            <person name="Hypsa V."/>
        </authorList>
    </citation>
    <scope>NUCLEOTIDE SEQUENCE [LARGE SCALE GENOMIC DNA]</scope>
    <source>
        <strain evidence="7">98ZLc_SE</strain>
    </source>
</reference>
<evidence type="ECO:0000256" key="5">
    <source>
        <dbReference type="SAM" id="MobiDB-lite"/>
    </source>
</evidence>
<name>A0ABR1ASU0_POLSC</name>
<dbReference type="PROSITE" id="PS00028">
    <property type="entry name" value="ZINC_FINGER_C2H2_1"/>
    <property type="match status" value="1"/>
</dbReference>
<feature type="domain" description="LIM zinc-binding" evidence="6">
    <location>
        <begin position="4"/>
        <end position="62"/>
    </location>
</feature>
<gene>
    <name evidence="7" type="ORF">RUM44_009484</name>
</gene>
<evidence type="ECO:0000313" key="8">
    <source>
        <dbReference type="Proteomes" id="UP001359485"/>
    </source>
</evidence>
<protein>
    <recommendedName>
        <fullName evidence="6">LIM zinc-binding domain-containing protein</fullName>
    </recommendedName>
</protein>
<dbReference type="PROSITE" id="PS50023">
    <property type="entry name" value="LIM_DOMAIN_2"/>
    <property type="match status" value="2"/>
</dbReference>
<keyword evidence="1 4" id="KW-0479">Metal-binding</keyword>
<feature type="region of interest" description="Disordered" evidence="5">
    <location>
        <begin position="432"/>
        <end position="453"/>
    </location>
</feature>
<proteinExistence type="predicted"/>
<evidence type="ECO:0000256" key="3">
    <source>
        <dbReference type="ARBA" id="ARBA00023038"/>
    </source>
</evidence>
<dbReference type="SMART" id="SM00132">
    <property type="entry name" value="LIM"/>
    <property type="match status" value="3"/>
</dbReference>
<accession>A0ABR1ASU0</accession>
<dbReference type="Pfam" id="PF00412">
    <property type="entry name" value="LIM"/>
    <property type="match status" value="3"/>
</dbReference>
<feature type="compositionally biased region" description="Polar residues" evidence="5">
    <location>
        <begin position="441"/>
        <end position="453"/>
    </location>
</feature>
<evidence type="ECO:0000256" key="4">
    <source>
        <dbReference type="PROSITE-ProRule" id="PRU00125"/>
    </source>
</evidence>
<evidence type="ECO:0000256" key="2">
    <source>
        <dbReference type="ARBA" id="ARBA00022833"/>
    </source>
</evidence>
<feature type="region of interest" description="Disordered" evidence="5">
    <location>
        <begin position="291"/>
        <end position="398"/>
    </location>
</feature>
<sequence length="453" mass="51663">MKEKICEICKKWCTGDVLTVQRSYFHPTCFKCEKCENILSQGDFVYRDGGYFCKNDSHPQQSFECAGCCQDVRDGRSLMALQRQWHVSCFRCRECKTVLRGDYMGRSGVPYCEKDYQKKFGVKCSHCSRFINDKVLQVGDNNYFHPTCARCNKCGDVFGDGEEIYLHGKAIWHPRCGPRPSEKNATTDGFPVLERDCYTSDECDFDRMSSSSLSEIRFPARSCRSSSSSPYNSLTRKSPLERTVSPGLILREYKSNQHSTDKINKIPTYSYLKDHSDLGYLRRPIDPYDKLSTSPHFHRPLSSESNRSRIDRNRTESTLGMKVMVGSIRTKPPTSSGRDPIELARLPNAKKAEENSKIQEDDSVPPEYSYSASRQSKERSGDETEDESDVTDQECEKLKKEEEELSKIAVGIGKVFLQNVKEKLRQNKLSLLNPRDASRVPSASKNLVKSSTF</sequence>
<keyword evidence="8" id="KW-1185">Reference proteome</keyword>
<keyword evidence="3 4" id="KW-0440">LIM domain</keyword>
<evidence type="ECO:0000313" key="7">
    <source>
        <dbReference type="EMBL" id="KAK6627007.1"/>
    </source>
</evidence>
<evidence type="ECO:0000259" key="6">
    <source>
        <dbReference type="PROSITE" id="PS50023"/>
    </source>
</evidence>
<dbReference type="EMBL" id="JAWJWF010000045">
    <property type="protein sequence ID" value="KAK6627007.1"/>
    <property type="molecule type" value="Genomic_DNA"/>
</dbReference>
<feature type="compositionally biased region" description="Acidic residues" evidence="5">
    <location>
        <begin position="383"/>
        <end position="393"/>
    </location>
</feature>
<dbReference type="CDD" id="cd09329">
    <property type="entry name" value="LIM3_abLIM"/>
    <property type="match status" value="1"/>
</dbReference>
<dbReference type="SUPFAM" id="SSF57716">
    <property type="entry name" value="Glucocorticoid receptor-like (DNA-binding domain)"/>
    <property type="match status" value="3"/>
</dbReference>
<evidence type="ECO:0000256" key="1">
    <source>
        <dbReference type="ARBA" id="ARBA00022723"/>
    </source>
</evidence>
<dbReference type="PROSITE" id="PS00478">
    <property type="entry name" value="LIM_DOMAIN_1"/>
    <property type="match status" value="3"/>
</dbReference>
<dbReference type="Gene3D" id="2.10.110.10">
    <property type="entry name" value="Cysteine Rich Protein"/>
    <property type="match status" value="3"/>
</dbReference>
<dbReference type="InterPro" id="IPR051618">
    <property type="entry name" value="Actin-binding_LIM"/>
</dbReference>
<dbReference type="Proteomes" id="UP001359485">
    <property type="component" value="Unassembled WGS sequence"/>
</dbReference>
<feature type="compositionally biased region" description="Basic and acidic residues" evidence="5">
    <location>
        <begin position="306"/>
        <end position="315"/>
    </location>
</feature>
<feature type="compositionally biased region" description="Basic and acidic residues" evidence="5">
    <location>
        <begin position="350"/>
        <end position="360"/>
    </location>
</feature>
<comment type="caution">
    <text evidence="7">The sequence shown here is derived from an EMBL/GenBank/DDBJ whole genome shotgun (WGS) entry which is preliminary data.</text>
</comment>
<dbReference type="InterPro" id="IPR001781">
    <property type="entry name" value="Znf_LIM"/>
</dbReference>